<dbReference type="EMBL" id="GBYB01000253">
    <property type="protein sequence ID" value="JAG70020.1"/>
    <property type="molecule type" value="Transcribed_RNA"/>
</dbReference>
<protein>
    <submittedName>
        <fullName evidence="2">SPAC2E12.03c protein</fullName>
    </submittedName>
</protein>
<evidence type="ECO:0000256" key="1">
    <source>
        <dbReference type="SAM" id="SignalP"/>
    </source>
</evidence>
<organism evidence="2">
    <name type="scientific">Fopius arisanus</name>
    <dbReference type="NCBI Taxonomy" id="64838"/>
    <lineage>
        <taxon>Eukaryota</taxon>
        <taxon>Metazoa</taxon>
        <taxon>Ecdysozoa</taxon>
        <taxon>Arthropoda</taxon>
        <taxon>Hexapoda</taxon>
        <taxon>Insecta</taxon>
        <taxon>Pterygota</taxon>
        <taxon>Neoptera</taxon>
        <taxon>Endopterygota</taxon>
        <taxon>Hymenoptera</taxon>
        <taxon>Apocrita</taxon>
        <taxon>Ichneumonoidea</taxon>
        <taxon>Braconidae</taxon>
        <taxon>Opiinae</taxon>
        <taxon>Fopius</taxon>
    </lineage>
</organism>
<gene>
    <name evidence="2" type="primary">SPAC2E12.03c</name>
    <name evidence="2" type="ORF">g.65852</name>
</gene>
<proteinExistence type="predicted"/>
<evidence type="ECO:0000313" key="2">
    <source>
        <dbReference type="EMBL" id="JAG70020.1"/>
    </source>
</evidence>
<accession>A0A0C9PHD2</accession>
<feature type="chain" id="PRO_5002210651" evidence="1">
    <location>
        <begin position="23"/>
        <end position="114"/>
    </location>
</feature>
<reference evidence="2" key="1">
    <citation type="submission" date="2015-01" db="EMBL/GenBank/DDBJ databases">
        <title>Transcriptome Assembly of Fopius arisanus.</title>
        <authorList>
            <person name="Geib S."/>
        </authorList>
    </citation>
    <scope>NUCLEOTIDE SEQUENCE</scope>
</reference>
<sequence>MGIARAISVAGLLVVFFIEASAIPLQMRGETSGLNEAVYTEPELMEALARSYGAIEWASRNERSEIPTLEQRNLDHIGGGNLLRRSLAITPENPKPKIAYSILTRGPYGEMISY</sequence>
<keyword evidence="1" id="KW-0732">Signal</keyword>
<dbReference type="AlphaFoldDB" id="A0A0C9PHD2"/>
<name>A0A0C9PHD2_9HYME</name>
<feature type="signal peptide" evidence="1">
    <location>
        <begin position="1"/>
        <end position="22"/>
    </location>
</feature>